<dbReference type="Proteomes" id="UP000279057">
    <property type="component" value="Unassembled WGS sequence"/>
</dbReference>
<protein>
    <submittedName>
        <fullName evidence="1">Uncharacterized protein</fullName>
    </submittedName>
</protein>
<dbReference type="AlphaFoldDB" id="A0A3M3FQ72"/>
<gene>
    <name evidence="1" type="ORF">ALQ74_200066</name>
</gene>
<sequence>MLCAQLLLPVVQLPLALPGFQPCALPDRVVGILNGQRRQLRWLPGDLSLIQLHKLTNQHFTGPAIGDDVMHAHGQDVFGFAQLKQPDPQ</sequence>
<evidence type="ECO:0000313" key="1">
    <source>
        <dbReference type="EMBL" id="RMM64070.1"/>
    </source>
</evidence>
<evidence type="ECO:0000313" key="2">
    <source>
        <dbReference type="Proteomes" id="UP000279057"/>
    </source>
</evidence>
<reference evidence="1 2" key="1">
    <citation type="submission" date="2018-08" db="EMBL/GenBank/DDBJ databases">
        <title>Recombination of ecologically and evolutionarily significant loci maintains genetic cohesion in the Pseudomonas syringae species complex.</title>
        <authorList>
            <person name="Dillon M."/>
            <person name="Thakur S."/>
            <person name="Almeida R.N.D."/>
            <person name="Weir B.S."/>
            <person name="Guttman D.S."/>
        </authorList>
    </citation>
    <scope>NUCLEOTIDE SEQUENCE [LARGE SCALE GENOMIC DNA]</scope>
    <source>
        <strain evidence="1 2">ICMP 4332</strain>
    </source>
</reference>
<name>A0A3M3FQ72_PSESG</name>
<organism evidence="1 2">
    <name type="scientific">Pseudomonas savastanoi pv. glycinea</name>
    <name type="common">Pseudomonas syringae pv. glycinea</name>
    <dbReference type="NCBI Taxonomy" id="318"/>
    <lineage>
        <taxon>Bacteria</taxon>
        <taxon>Pseudomonadati</taxon>
        <taxon>Pseudomonadota</taxon>
        <taxon>Gammaproteobacteria</taxon>
        <taxon>Pseudomonadales</taxon>
        <taxon>Pseudomonadaceae</taxon>
        <taxon>Pseudomonas</taxon>
    </lineage>
</organism>
<accession>A0A3M3FQ72</accession>
<comment type="caution">
    <text evidence="1">The sequence shown here is derived from an EMBL/GenBank/DDBJ whole genome shotgun (WGS) entry which is preliminary data.</text>
</comment>
<dbReference type="EMBL" id="RBOM01000152">
    <property type="protein sequence ID" value="RMM64070.1"/>
    <property type="molecule type" value="Genomic_DNA"/>
</dbReference>
<proteinExistence type="predicted"/>